<dbReference type="PANTHER" id="PTHR23511:SF34">
    <property type="entry name" value="SYNAPTIC VESICLE GLYCOPROTEIN 2"/>
    <property type="match status" value="1"/>
</dbReference>
<protein>
    <submittedName>
        <fullName evidence="8">Putative MFS transporter</fullName>
    </submittedName>
</protein>
<comment type="caution">
    <text evidence="8">The sequence shown here is derived from an EMBL/GenBank/DDBJ whole genome shotgun (WGS) entry which is preliminary data.</text>
</comment>
<feature type="transmembrane region" description="Helical" evidence="6">
    <location>
        <begin position="427"/>
        <end position="448"/>
    </location>
</feature>
<feature type="transmembrane region" description="Helical" evidence="6">
    <location>
        <begin position="192"/>
        <end position="210"/>
    </location>
</feature>
<feature type="transmembrane region" description="Helical" evidence="6">
    <location>
        <begin position="405"/>
        <end position="421"/>
    </location>
</feature>
<evidence type="ECO:0000256" key="3">
    <source>
        <dbReference type="ARBA" id="ARBA00022692"/>
    </source>
</evidence>
<evidence type="ECO:0000313" key="8">
    <source>
        <dbReference type="EMBL" id="TDQ01449.1"/>
    </source>
</evidence>
<evidence type="ECO:0000256" key="5">
    <source>
        <dbReference type="ARBA" id="ARBA00023136"/>
    </source>
</evidence>
<evidence type="ECO:0000256" key="2">
    <source>
        <dbReference type="ARBA" id="ARBA00022448"/>
    </source>
</evidence>
<keyword evidence="2" id="KW-0813">Transport</keyword>
<keyword evidence="5 6" id="KW-0472">Membrane</keyword>
<evidence type="ECO:0000313" key="9">
    <source>
        <dbReference type="Proteomes" id="UP000295444"/>
    </source>
</evidence>
<evidence type="ECO:0000256" key="4">
    <source>
        <dbReference type="ARBA" id="ARBA00022989"/>
    </source>
</evidence>
<dbReference type="Pfam" id="PF00083">
    <property type="entry name" value="Sugar_tr"/>
    <property type="match status" value="1"/>
</dbReference>
<dbReference type="InterPro" id="IPR020846">
    <property type="entry name" value="MFS_dom"/>
</dbReference>
<reference evidence="8 9" key="1">
    <citation type="submission" date="2019-03" db="EMBL/GenBank/DDBJ databases">
        <title>Genomic Encyclopedia of Type Strains, Phase IV (KMG-IV): sequencing the most valuable type-strain genomes for metagenomic binning, comparative biology and taxonomic classification.</title>
        <authorList>
            <person name="Goeker M."/>
        </authorList>
    </citation>
    <scope>NUCLEOTIDE SEQUENCE [LARGE SCALE GENOMIC DNA]</scope>
    <source>
        <strain evidence="8 9">DSM 45361</strain>
    </source>
</reference>
<keyword evidence="4 6" id="KW-1133">Transmembrane helix</keyword>
<dbReference type="InterPro" id="IPR036259">
    <property type="entry name" value="MFS_trans_sf"/>
</dbReference>
<dbReference type="PANTHER" id="PTHR23511">
    <property type="entry name" value="SYNAPTIC VESICLE GLYCOPROTEIN 2"/>
    <property type="match status" value="1"/>
</dbReference>
<feature type="transmembrane region" description="Helical" evidence="6">
    <location>
        <begin position="279"/>
        <end position="300"/>
    </location>
</feature>
<dbReference type="GO" id="GO:0005886">
    <property type="term" value="C:plasma membrane"/>
    <property type="evidence" value="ECO:0007669"/>
    <property type="project" value="UniProtKB-SubCell"/>
</dbReference>
<feature type="transmembrane region" description="Helical" evidence="6">
    <location>
        <begin position="72"/>
        <end position="91"/>
    </location>
</feature>
<evidence type="ECO:0000256" key="1">
    <source>
        <dbReference type="ARBA" id="ARBA00004651"/>
    </source>
</evidence>
<evidence type="ECO:0000256" key="6">
    <source>
        <dbReference type="SAM" id="Phobius"/>
    </source>
</evidence>
<feature type="transmembrane region" description="Helical" evidence="6">
    <location>
        <begin position="36"/>
        <end position="60"/>
    </location>
</feature>
<feature type="transmembrane region" description="Helical" evidence="6">
    <location>
        <begin position="103"/>
        <end position="121"/>
    </location>
</feature>
<dbReference type="Proteomes" id="UP000295444">
    <property type="component" value="Unassembled WGS sequence"/>
</dbReference>
<feature type="transmembrane region" description="Helical" evidence="6">
    <location>
        <begin position="160"/>
        <end position="180"/>
    </location>
</feature>
<organism evidence="8 9">
    <name type="scientific">Labedaea rhizosphaerae</name>
    <dbReference type="NCBI Taxonomy" id="598644"/>
    <lineage>
        <taxon>Bacteria</taxon>
        <taxon>Bacillati</taxon>
        <taxon>Actinomycetota</taxon>
        <taxon>Actinomycetes</taxon>
        <taxon>Pseudonocardiales</taxon>
        <taxon>Pseudonocardiaceae</taxon>
        <taxon>Labedaea</taxon>
    </lineage>
</organism>
<name>A0A4R6SKG1_LABRH</name>
<gene>
    <name evidence="8" type="ORF">EV186_1021317</name>
</gene>
<keyword evidence="3 6" id="KW-0812">Transmembrane</keyword>
<dbReference type="OrthoDB" id="9109650at2"/>
<feature type="transmembrane region" description="Helical" evidence="6">
    <location>
        <begin position="127"/>
        <end position="148"/>
    </location>
</feature>
<feature type="domain" description="Major facilitator superfamily (MFS) profile" evidence="7">
    <location>
        <begin position="36"/>
        <end position="452"/>
    </location>
</feature>
<dbReference type="Gene3D" id="1.20.1250.20">
    <property type="entry name" value="MFS general substrate transporter like domains"/>
    <property type="match status" value="1"/>
</dbReference>
<dbReference type="PROSITE" id="PS50850">
    <property type="entry name" value="MFS"/>
    <property type="match status" value="1"/>
</dbReference>
<comment type="subcellular location">
    <subcellularLocation>
        <location evidence="1">Cell membrane</location>
        <topology evidence="1">Multi-pass membrane protein</topology>
    </subcellularLocation>
</comment>
<dbReference type="GO" id="GO:0022857">
    <property type="term" value="F:transmembrane transporter activity"/>
    <property type="evidence" value="ECO:0007669"/>
    <property type="project" value="InterPro"/>
</dbReference>
<dbReference type="AlphaFoldDB" id="A0A4R6SKG1"/>
<feature type="transmembrane region" description="Helical" evidence="6">
    <location>
        <begin position="339"/>
        <end position="357"/>
    </location>
</feature>
<feature type="transmembrane region" description="Helical" evidence="6">
    <location>
        <begin position="363"/>
        <end position="385"/>
    </location>
</feature>
<dbReference type="SUPFAM" id="SSF103473">
    <property type="entry name" value="MFS general substrate transporter"/>
    <property type="match status" value="1"/>
</dbReference>
<dbReference type="EMBL" id="SNXZ01000002">
    <property type="protein sequence ID" value="TDQ01449.1"/>
    <property type="molecule type" value="Genomic_DNA"/>
</dbReference>
<dbReference type="RefSeq" id="WP_133850030.1">
    <property type="nucleotide sequence ID" value="NZ_SNXZ01000002.1"/>
</dbReference>
<evidence type="ECO:0000259" key="7">
    <source>
        <dbReference type="PROSITE" id="PS50850"/>
    </source>
</evidence>
<sequence>MTKPTSTVTGSASGPAGDSITARLDRLPITRTHRRATVAVGLGLFFEFYEVFLAGVLSSVLVSEFSLSKGQLPPLLASSFVGMFLGALLLGRFADRFGRRGAFLLNLGTYSVFSFLGAFSPNAVMLLVTRFFAGIGLGAEPPLADTYLTDLLPARKRGKVIAAAYTLAFCGVPVVGFLAKGLTEHEIAGIPGWRWLFVFGALGAVVVFFLRRSLPESPRWLQSVGRTEEAEQVVAAFEAEAGSDRVAVPATTEQREPTSAAPVRELFGPKHGKRTVMMVIFHLLQTFGYYGFGTMVPLVLLAKGHDVKESLLYTALTYIGYPVGSALSMPLVERFERKFLVIGSLLTMGVFGLAFGYSDSMVLIVVFGFGYTAVSNLFSNAYHIYQAEIFPTALRSTAASGTYSLSRLTTAAMPFVLVPLLDHTNPTTLFLVVAGAMALVAIDVALLGPRTTGRTVESLSQ</sequence>
<dbReference type="CDD" id="cd17316">
    <property type="entry name" value="MFS_SV2_like"/>
    <property type="match status" value="1"/>
</dbReference>
<dbReference type="InterPro" id="IPR005828">
    <property type="entry name" value="MFS_sugar_transport-like"/>
</dbReference>
<accession>A0A4R6SKG1</accession>
<feature type="transmembrane region" description="Helical" evidence="6">
    <location>
        <begin position="312"/>
        <end position="332"/>
    </location>
</feature>
<keyword evidence="9" id="KW-1185">Reference proteome</keyword>
<proteinExistence type="predicted"/>